<evidence type="ECO:0000313" key="3">
    <source>
        <dbReference type="EMBL" id="MBC3918192.1"/>
    </source>
</evidence>
<protein>
    <submittedName>
        <fullName evidence="3">Uncharacterized protein</fullName>
    </submittedName>
</protein>
<reference evidence="3 4" key="1">
    <citation type="submission" date="2020-08" db="EMBL/GenBank/DDBJ databases">
        <title>Novel species isolated from subtropical streams in China.</title>
        <authorList>
            <person name="Lu H."/>
        </authorList>
    </citation>
    <scope>NUCLEOTIDE SEQUENCE [LARGE SCALE GENOMIC DNA]</scope>
    <source>
        <strain evidence="3 4">CY18W</strain>
    </source>
</reference>
<dbReference type="EMBL" id="JACOGF010000005">
    <property type="protein sequence ID" value="MBC3918192.1"/>
    <property type="molecule type" value="Genomic_DNA"/>
</dbReference>
<keyword evidence="4" id="KW-1185">Reference proteome</keyword>
<keyword evidence="2" id="KW-0732">Signal</keyword>
<evidence type="ECO:0000256" key="1">
    <source>
        <dbReference type="SAM" id="MobiDB-lite"/>
    </source>
</evidence>
<evidence type="ECO:0000256" key="2">
    <source>
        <dbReference type="SAM" id="SignalP"/>
    </source>
</evidence>
<gene>
    <name evidence="3" type="ORF">H8L32_11945</name>
</gene>
<comment type="caution">
    <text evidence="3">The sequence shown here is derived from an EMBL/GenBank/DDBJ whole genome shotgun (WGS) entry which is preliminary data.</text>
</comment>
<accession>A0ABR6ZQM9</accession>
<organism evidence="3 4">
    <name type="scientific">Undibacterium hunanense</name>
    <dbReference type="NCBI Taxonomy" id="2762292"/>
    <lineage>
        <taxon>Bacteria</taxon>
        <taxon>Pseudomonadati</taxon>
        <taxon>Pseudomonadota</taxon>
        <taxon>Betaproteobacteria</taxon>
        <taxon>Burkholderiales</taxon>
        <taxon>Oxalobacteraceae</taxon>
        <taxon>Undibacterium</taxon>
    </lineage>
</organism>
<dbReference type="RefSeq" id="WP_186947456.1">
    <property type="nucleotide sequence ID" value="NZ_JACOGF010000005.1"/>
</dbReference>
<feature type="signal peptide" evidence="2">
    <location>
        <begin position="1"/>
        <end position="27"/>
    </location>
</feature>
<dbReference type="Proteomes" id="UP000650424">
    <property type="component" value="Unassembled WGS sequence"/>
</dbReference>
<feature type="chain" id="PRO_5047367976" evidence="2">
    <location>
        <begin position="28"/>
        <end position="175"/>
    </location>
</feature>
<name>A0ABR6ZQM9_9BURK</name>
<proteinExistence type="predicted"/>
<feature type="region of interest" description="Disordered" evidence="1">
    <location>
        <begin position="119"/>
        <end position="175"/>
    </location>
</feature>
<sequence>MKNTSIKKALFYVAASAALLMSSHSQAQNVGVSVQFGQPGFYGHVDIGNFPQPQVYYREPRIVQRVTVVQPPLYLVVPPGHRSRWDRNCYRYNACDRQVYFVQENWYNTQVVPRYRDGYYRGYDDRRDDRHGDYRRDERRGDDRRGDDRRGDRRDDDRRGDRRGDDRGRGYEHGR</sequence>
<evidence type="ECO:0000313" key="4">
    <source>
        <dbReference type="Proteomes" id="UP000650424"/>
    </source>
</evidence>